<dbReference type="FunFam" id="3.40.50.2000:FF:000020">
    <property type="entry name" value="Glycosyltransferase"/>
    <property type="match status" value="1"/>
</dbReference>
<dbReference type="EC" id="2.4.1.-" evidence="5"/>
<dbReference type="OrthoDB" id="5835829at2759"/>
<evidence type="ECO:0000313" key="6">
    <source>
        <dbReference type="EMBL" id="CAA3029933.1"/>
    </source>
</evidence>
<protein>
    <recommendedName>
        <fullName evidence="5">Glycosyltransferase</fullName>
        <ecNumber evidence="5">2.4.1.-</ecNumber>
    </recommendedName>
</protein>
<dbReference type="Gramene" id="OE9A093772T1">
    <property type="protein sequence ID" value="OE9A093772C1"/>
    <property type="gene ID" value="OE9A093772"/>
</dbReference>
<evidence type="ECO:0000256" key="2">
    <source>
        <dbReference type="ARBA" id="ARBA00022676"/>
    </source>
</evidence>
<evidence type="ECO:0000256" key="5">
    <source>
        <dbReference type="RuleBase" id="RU362057"/>
    </source>
</evidence>
<dbReference type="AlphaFoldDB" id="A0A8S0VI76"/>
<evidence type="ECO:0000256" key="4">
    <source>
        <dbReference type="RuleBase" id="RU003718"/>
    </source>
</evidence>
<proteinExistence type="inferred from homology"/>
<keyword evidence="7" id="KW-1185">Reference proteome</keyword>
<dbReference type="PANTHER" id="PTHR48048">
    <property type="entry name" value="GLYCOSYLTRANSFERASE"/>
    <property type="match status" value="1"/>
</dbReference>
<dbReference type="InterPro" id="IPR050481">
    <property type="entry name" value="UDP-glycosyltransf_plant"/>
</dbReference>
<dbReference type="Gene3D" id="3.40.50.2000">
    <property type="entry name" value="Glycogen Phosphorylase B"/>
    <property type="match status" value="2"/>
</dbReference>
<dbReference type="EMBL" id="CACTIH010009340">
    <property type="protein sequence ID" value="CAA3029933.1"/>
    <property type="molecule type" value="Genomic_DNA"/>
</dbReference>
<organism evidence="6 7">
    <name type="scientific">Olea europaea subsp. europaea</name>
    <dbReference type="NCBI Taxonomy" id="158383"/>
    <lineage>
        <taxon>Eukaryota</taxon>
        <taxon>Viridiplantae</taxon>
        <taxon>Streptophyta</taxon>
        <taxon>Embryophyta</taxon>
        <taxon>Tracheophyta</taxon>
        <taxon>Spermatophyta</taxon>
        <taxon>Magnoliopsida</taxon>
        <taxon>eudicotyledons</taxon>
        <taxon>Gunneridae</taxon>
        <taxon>Pentapetalae</taxon>
        <taxon>asterids</taxon>
        <taxon>lamiids</taxon>
        <taxon>Lamiales</taxon>
        <taxon>Oleaceae</taxon>
        <taxon>Oleeae</taxon>
        <taxon>Olea</taxon>
    </lineage>
</organism>
<reference evidence="6 7" key="1">
    <citation type="submission" date="2019-12" db="EMBL/GenBank/DDBJ databases">
        <authorList>
            <person name="Alioto T."/>
            <person name="Alioto T."/>
            <person name="Gomez Garrido J."/>
        </authorList>
    </citation>
    <scope>NUCLEOTIDE SEQUENCE [LARGE SCALE GENOMIC DNA]</scope>
</reference>
<evidence type="ECO:0000256" key="1">
    <source>
        <dbReference type="ARBA" id="ARBA00009995"/>
    </source>
</evidence>
<comment type="caution">
    <text evidence="6">The sequence shown here is derived from an EMBL/GenBank/DDBJ whole genome shotgun (WGS) entry which is preliminary data.</text>
</comment>
<dbReference type="InterPro" id="IPR002213">
    <property type="entry name" value="UDP_glucos_trans"/>
</dbReference>
<dbReference type="FunFam" id="3.40.50.2000:FF:000095">
    <property type="entry name" value="Glycosyltransferase"/>
    <property type="match status" value="1"/>
</dbReference>
<dbReference type="GO" id="GO:0035251">
    <property type="term" value="F:UDP-glucosyltransferase activity"/>
    <property type="evidence" value="ECO:0007669"/>
    <property type="project" value="InterPro"/>
</dbReference>
<sequence>MTHHFDLFSYHIHILSSMADTIVLYPSPGIGHLISMVELGKLLLKHRPSFSITIFITTAPYTTGVTAPYINHVASTTSSITFHQLSTVELPPTSAAIPFEELLFEIPRLNNPYLHKALQNISQKSNLLAFFIDFFCNAAFEVSSKLGIPTYYFYTSGASALCVFLHIPTLHETITKNIKDVHDYIKIPGTPPIYSQDLPKVLFDRESRIYKLFLETAVQMGKSSGILVNSFEALESRAVKALSDGLCIPNAPTPPVHCIGPLIASKDNGSNNDEHECLSWLNLQPSKSVVFLCFGSMGSFTAEQLQEMAAGLENSGHRFLWVVRNPPTDDETKGNSAPAEPDLDALLPEGFLERTKDKGLVVKSWAPQLEVLNHDSIGGMVTHCGWNSALEAICAGVPMLAWPLYAEQRMNKVFMVEELKVALGLAESTNGFVTVAELDKQVRELMDSDNGKAVKDQVTVMRNCAKAAIQDDGSSCVALEKLIESWAKG</sequence>
<accession>A0A8S0VI76</accession>
<evidence type="ECO:0000256" key="3">
    <source>
        <dbReference type="ARBA" id="ARBA00022679"/>
    </source>
</evidence>
<dbReference type="CDD" id="cd03784">
    <property type="entry name" value="GT1_Gtf-like"/>
    <property type="match status" value="1"/>
</dbReference>
<evidence type="ECO:0000313" key="7">
    <source>
        <dbReference type="Proteomes" id="UP000594638"/>
    </source>
</evidence>
<dbReference type="Pfam" id="PF00201">
    <property type="entry name" value="UDPGT"/>
    <property type="match status" value="1"/>
</dbReference>
<keyword evidence="3 4" id="KW-0808">Transferase</keyword>
<keyword evidence="2 4" id="KW-0328">Glycosyltransferase</keyword>
<dbReference type="PROSITE" id="PS00375">
    <property type="entry name" value="UDPGT"/>
    <property type="match status" value="1"/>
</dbReference>
<dbReference type="SUPFAM" id="SSF53756">
    <property type="entry name" value="UDP-Glycosyltransferase/glycogen phosphorylase"/>
    <property type="match status" value="1"/>
</dbReference>
<dbReference type="PANTHER" id="PTHR48048:SF70">
    <property type="entry name" value="ISOFLAVONE 7-O-GLUCOSYLTRANSFERASE"/>
    <property type="match status" value="1"/>
</dbReference>
<gene>
    <name evidence="6" type="ORF">OLEA9_A093772</name>
</gene>
<dbReference type="InterPro" id="IPR035595">
    <property type="entry name" value="UDP_glycos_trans_CS"/>
</dbReference>
<name>A0A8S0VI76_OLEEU</name>
<comment type="similarity">
    <text evidence="1 4">Belongs to the UDP-glycosyltransferase family.</text>
</comment>
<dbReference type="Proteomes" id="UP000594638">
    <property type="component" value="Unassembled WGS sequence"/>
</dbReference>